<sequence length="233" mass="25841">MECSSHETLRTRYSGCTRDKPLPASGEFGGGGGGGGGASLPRELGLGRPDIYYQKPGRTGVDISMERLWSAVQCVVYYDSKVDVTTQSEWGNSGAVVDYHYPFRNRYFISGQLDHVSNPSFQGSGGLPRFIELCLAPDMSVERPSRRDLDLEVQSWTPSHVAWAGIGRTHSLSVQQVAPQPTSPRFQSTVPWSLTLLVLHEHICYVQHSKHTPKAHVTQVAIQLTRRDMRTTN</sequence>
<organism evidence="2 3">
    <name type="scientific">Aspergillus japonicus CBS 114.51</name>
    <dbReference type="NCBI Taxonomy" id="1448312"/>
    <lineage>
        <taxon>Eukaryota</taxon>
        <taxon>Fungi</taxon>
        <taxon>Dikarya</taxon>
        <taxon>Ascomycota</taxon>
        <taxon>Pezizomycotina</taxon>
        <taxon>Eurotiomycetes</taxon>
        <taxon>Eurotiomycetidae</taxon>
        <taxon>Eurotiales</taxon>
        <taxon>Aspergillaceae</taxon>
        <taxon>Aspergillus</taxon>
        <taxon>Aspergillus subgen. Circumdati</taxon>
    </lineage>
</organism>
<name>A0A8T8WMC1_ASPJA</name>
<accession>A0A8T8WMC1</accession>
<proteinExistence type="predicted"/>
<dbReference type="AlphaFoldDB" id="A0A8T8WMC1"/>
<dbReference type="EMBL" id="KZ824854">
    <property type="protein sequence ID" value="RAH76968.1"/>
    <property type="molecule type" value="Genomic_DNA"/>
</dbReference>
<feature type="compositionally biased region" description="Gly residues" evidence="1">
    <location>
        <begin position="27"/>
        <end position="38"/>
    </location>
</feature>
<keyword evidence="3" id="KW-1185">Reference proteome</keyword>
<protein>
    <submittedName>
        <fullName evidence="2">Uncharacterized protein</fullName>
    </submittedName>
</protein>
<gene>
    <name evidence="2" type="ORF">BO86DRAFT_236279</name>
</gene>
<evidence type="ECO:0000256" key="1">
    <source>
        <dbReference type="SAM" id="MobiDB-lite"/>
    </source>
</evidence>
<dbReference type="Proteomes" id="UP000249497">
    <property type="component" value="Unassembled WGS sequence"/>
</dbReference>
<evidence type="ECO:0000313" key="3">
    <source>
        <dbReference type="Proteomes" id="UP000249497"/>
    </source>
</evidence>
<evidence type="ECO:0000313" key="2">
    <source>
        <dbReference type="EMBL" id="RAH76968.1"/>
    </source>
</evidence>
<reference evidence="2 3" key="1">
    <citation type="submission" date="2018-02" db="EMBL/GenBank/DDBJ databases">
        <title>The genomes of Aspergillus section Nigri reveals drivers in fungal speciation.</title>
        <authorList>
            <consortium name="DOE Joint Genome Institute"/>
            <person name="Vesth T.C."/>
            <person name="Nybo J."/>
            <person name="Theobald S."/>
            <person name="Brandl J."/>
            <person name="Frisvad J.C."/>
            <person name="Nielsen K.F."/>
            <person name="Lyhne E.K."/>
            <person name="Kogle M.E."/>
            <person name="Kuo A."/>
            <person name="Riley R."/>
            <person name="Clum A."/>
            <person name="Nolan M."/>
            <person name="Lipzen A."/>
            <person name="Salamov A."/>
            <person name="Henrissat B."/>
            <person name="Wiebenga A."/>
            <person name="De vries R.P."/>
            <person name="Grigoriev I.V."/>
            <person name="Mortensen U.H."/>
            <person name="Andersen M.R."/>
            <person name="Baker S.E."/>
        </authorList>
    </citation>
    <scope>NUCLEOTIDE SEQUENCE [LARGE SCALE GENOMIC DNA]</scope>
    <source>
        <strain evidence="2 3">CBS 114.51</strain>
    </source>
</reference>
<dbReference type="GeneID" id="37170742"/>
<dbReference type="RefSeq" id="XP_025522862.1">
    <property type="nucleotide sequence ID" value="XM_025667050.1"/>
</dbReference>
<feature type="region of interest" description="Disordered" evidence="1">
    <location>
        <begin position="14"/>
        <end position="40"/>
    </location>
</feature>